<dbReference type="Gene3D" id="2.170.150.20">
    <property type="entry name" value="Peptide methionine sulfoxide reductase"/>
    <property type="match status" value="1"/>
</dbReference>
<dbReference type="PROSITE" id="PS51790">
    <property type="entry name" value="MSRB"/>
    <property type="match status" value="1"/>
</dbReference>
<gene>
    <name evidence="3 5" type="primary">msrB</name>
    <name evidence="5" type="ORF">ACFPU1_10550</name>
</gene>
<proteinExistence type="inferred from homology"/>
<keyword evidence="1 3" id="KW-0560">Oxidoreductase</keyword>
<dbReference type="PANTHER" id="PTHR10173:SF59">
    <property type="entry name" value="PEPTIDE METHIONINE SULFOXIDE REDUCTASE MSRA_MSRB"/>
    <property type="match status" value="1"/>
</dbReference>
<dbReference type="InterPro" id="IPR002579">
    <property type="entry name" value="Met_Sox_Rdtase_MsrB_dom"/>
</dbReference>
<dbReference type="Proteomes" id="UP001596142">
    <property type="component" value="Unassembled WGS sequence"/>
</dbReference>
<comment type="similarity">
    <text evidence="3">Belongs to the MsrB Met sulfoxide reductase family.</text>
</comment>
<name>A0ABW0YN92_9BACI</name>
<dbReference type="EMBL" id="JBHSOZ010000004">
    <property type="protein sequence ID" value="MFC5713226.1"/>
    <property type="molecule type" value="Genomic_DNA"/>
</dbReference>
<accession>A0ABW0YN92</accession>
<sequence>MKNKEELKKKLTPIQFEVTQNNGTERPFDNEYWDHKEEGLYVDIVSGTPLFSSHDKFDSNCGWPSFTKPLNEEQIVEKADFSFGMRRVEVRSKDADSHLGHVFTDGPKPTGLRYCINSAAINFIPKDQLEEYGYEEYKNLFN</sequence>
<keyword evidence="6" id="KW-1185">Reference proteome</keyword>
<comment type="caution">
    <text evidence="3">Lacks conserved residue(s) required for the propagation of feature annotation.</text>
</comment>
<dbReference type="PANTHER" id="PTHR10173">
    <property type="entry name" value="METHIONINE SULFOXIDE REDUCTASE"/>
    <property type="match status" value="1"/>
</dbReference>
<comment type="caution">
    <text evidence="5">The sequence shown here is derived from an EMBL/GenBank/DDBJ whole genome shotgun (WGS) entry which is preliminary data.</text>
</comment>
<organism evidence="5 6">
    <name type="scientific">Thalassorhabdus alkalitolerans</name>
    <dbReference type="NCBI Taxonomy" id="2282697"/>
    <lineage>
        <taxon>Bacteria</taxon>
        <taxon>Bacillati</taxon>
        <taxon>Bacillota</taxon>
        <taxon>Bacilli</taxon>
        <taxon>Bacillales</taxon>
        <taxon>Bacillaceae</taxon>
        <taxon>Thalassorhabdus</taxon>
    </lineage>
</organism>
<evidence type="ECO:0000256" key="2">
    <source>
        <dbReference type="ARBA" id="ARBA00048488"/>
    </source>
</evidence>
<evidence type="ECO:0000313" key="5">
    <source>
        <dbReference type="EMBL" id="MFC5713226.1"/>
    </source>
</evidence>
<dbReference type="RefSeq" id="WP_385940811.1">
    <property type="nucleotide sequence ID" value="NZ_JBHSOZ010000004.1"/>
</dbReference>
<evidence type="ECO:0000256" key="3">
    <source>
        <dbReference type="HAMAP-Rule" id="MF_01400"/>
    </source>
</evidence>
<dbReference type="InterPro" id="IPR011057">
    <property type="entry name" value="Mss4-like_sf"/>
</dbReference>
<feature type="active site" description="Nucleophile" evidence="3">
    <location>
        <position position="115"/>
    </location>
</feature>
<dbReference type="SUPFAM" id="SSF51316">
    <property type="entry name" value="Mss4-like"/>
    <property type="match status" value="1"/>
</dbReference>
<comment type="catalytic activity">
    <reaction evidence="2 3">
        <text>L-methionyl-[protein] + [thioredoxin]-disulfide + H2O = L-methionyl-(R)-S-oxide-[protein] + [thioredoxin]-dithiol</text>
        <dbReference type="Rhea" id="RHEA:24164"/>
        <dbReference type="Rhea" id="RHEA-COMP:10698"/>
        <dbReference type="Rhea" id="RHEA-COMP:10700"/>
        <dbReference type="Rhea" id="RHEA-COMP:12313"/>
        <dbReference type="Rhea" id="RHEA-COMP:12314"/>
        <dbReference type="ChEBI" id="CHEBI:15377"/>
        <dbReference type="ChEBI" id="CHEBI:16044"/>
        <dbReference type="ChEBI" id="CHEBI:29950"/>
        <dbReference type="ChEBI" id="CHEBI:45764"/>
        <dbReference type="ChEBI" id="CHEBI:50058"/>
        <dbReference type="EC" id="1.8.4.12"/>
    </reaction>
</comment>
<dbReference type="Pfam" id="PF01641">
    <property type="entry name" value="SelR"/>
    <property type="match status" value="1"/>
</dbReference>
<dbReference type="NCBIfam" id="TIGR00357">
    <property type="entry name" value="peptide-methionine (R)-S-oxide reductase MsrB"/>
    <property type="match status" value="1"/>
</dbReference>
<dbReference type="HAMAP" id="MF_01400">
    <property type="entry name" value="MsrB"/>
    <property type="match status" value="1"/>
</dbReference>
<dbReference type="InterPro" id="IPR028427">
    <property type="entry name" value="Met_Sox_Rdtase_MsrB"/>
</dbReference>
<evidence type="ECO:0000313" key="6">
    <source>
        <dbReference type="Proteomes" id="UP001596142"/>
    </source>
</evidence>
<evidence type="ECO:0000256" key="1">
    <source>
        <dbReference type="ARBA" id="ARBA00023002"/>
    </source>
</evidence>
<dbReference type="GO" id="GO:0033743">
    <property type="term" value="F:peptide-methionine (R)-S-oxide reductase activity"/>
    <property type="evidence" value="ECO:0007669"/>
    <property type="project" value="UniProtKB-EC"/>
</dbReference>
<dbReference type="EC" id="1.8.4.12" evidence="3"/>
<feature type="domain" description="MsrB" evidence="4">
    <location>
        <begin position="4"/>
        <end position="126"/>
    </location>
</feature>
<protein>
    <recommendedName>
        <fullName evidence="3">Peptide methionine sulfoxide reductase MsrB</fullName>
        <ecNumber evidence="3">1.8.4.12</ecNumber>
    </recommendedName>
    <alternativeName>
        <fullName evidence="3">Peptide-methionine (R)-S-oxide reductase</fullName>
    </alternativeName>
</protein>
<reference evidence="6" key="1">
    <citation type="journal article" date="2019" name="Int. J. Syst. Evol. Microbiol.">
        <title>The Global Catalogue of Microorganisms (GCM) 10K type strain sequencing project: providing services to taxonomists for standard genome sequencing and annotation.</title>
        <authorList>
            <consortium name="The Broad Institute Genomics Platform"/>
            <consortium name="The Broad Institute Genome Sequencing Center for Infectious Disease"/>
            <person name="Wu L."/>
            <person name="Ma J."/>
        </authorList>
    </citation>
    <scope>NUCLEOTIDE SEQUENCE [LARGE SCALE GENOMIC DNA]</scope>
    <source>
        <strain evidence="6">CECT 7184</strain>
    </source>
</reference>
<evidence type="ECO:0000259" key="4">
    <source>
        <dbReference type="PROSITE" id="PS51790"/>
    </source>
</evidence>